<dbReference type="Pfam" id="PF11583">
    <property type="entry name" value="AurF"/>
    <property type="match status" value="1"/>
</dbReference>
<protein>
    <recommendedName>
        <fullName evidence="4">p-aminobenzoate N-oxygenase AurF</fullName>
    </recommendedName>
</protein>
<dbReference type="eggNOG" id="COG3396">
    <property type="taxonomic scope" value="Bacteria"/>
</dbReference>
<evidence type="ECO:0000256" key="1">
    <source>
        <dbReference type="SAM" id="Phobius"/>
    </source>
</evidence>
<dbReference type="EMBL" id="ACZI02000002">
    <property type="protein sequence ID" value="EFV13273.2"/>
    <property type="molecule type" value="Genomic_DNA"/>
</dbReference>
<comment type="caution">
    <text evidence="2">The sequence shown here is derived from an EMBL/GenBank/DDBJ whole genome shotgun (WGS) entry which is preliminary data.</text>
</comment>
<dbReference type="Proteomes" id="UP000004816">
    <property type="component" value="Unassembled WGS sequence"/>
</dbReference>
<evidence type="ECO:0000313" key="2">
    <source>
        <dbReference type="EMBL" id="EFV13273.2"/>
    </source>
</evidence>
<dbReference type="STRING" id="679197.HMPREF9336_01860"/>
<gene>
    <name evidence="2" type="ORF">HMPREF9336_01860</name>
</gene>
<dbReference type="Gene3D" id="1.10.620.20">
    <property type="entry name" value="Ribonucleotide Reductase, subunit A"/>
    <property type="match status" value="1"/>
</dbReference>
<feature type="transmembrane region" description="Helical" evidence="1">
    <location>
        <begin position="255"/>
        <end position="274"/>
    </location>
</feature>
<dbReference type="SUPFAM" id="SSF47240">
    <property type="entry name" value="Ferritin-like"/>
    <property type="match status" value="1"/>
</dbReference>
<dbReference type="InterPro" id="IPR012348">
    <property type="entry name" value="RNR-like"/>
</dbReference>
<sequence>MTTSFEPHVESSAQITAHAMGTAFVATGASQTRAKRIGDREKTAARLLRSAVERSYDAEVDIDWDEPWVGGKHFAPEHRLSLYGTRIWDKLSHEQRIELSRQEMASIFSFGIFAEASLSSILFRCVATGALTDDATRYMLTEIGDETRHSTMFSRAINKLGVKPLLLPRWVTQLFIALVNVVPTGAAIYGWTLLIEEILDRLQREATLNDSMQPHLRQLFKIHVLEEARHITFAREELVRSYQASGRSMRALHRMLIALVGVIVLPLLFHPVAYRRALGMSPLRGLLVAQLNPNYRANVQFACEPMIRYFHEAGLITGKLTLRLWKLTRALPDDIHAEAFGAPRKQRTPSLVGRGFRKLIGV</sequence>
<keyword evidence="1" id="KW-1133">Transmembrane helix</keyword>
<keyword evidence="1" id="KW-0812">Transmembrane</keyword>
<dbReference type="GO" id="GO:0016491">
    <property type="term" value="F:oxidoreductase activity"/>
    <property type="evidence" value="ECO:0007669"/>
    <property type="project" value="InterPro"/>
</dbReference>
<feature type="transmembrane region" description="Helical" evidence="1">
    <location>
        <begin position="170"/>
        <end position="194"/>
    </location>
</feature>
<evidence type="ECO:0000313" key="3">
    <source>
        <dbReference type="Proteomes" id="UP000004816"/>
    </source>
</evidence>
<dbReference type="HOGENOM" id="CLU_053126_0_0_11"/>
<accession>E5XQT8</accession>
<evidence type="ECO:0008006" key="4">
    <source>
        <dbReference type="Google" id="ProtNLM"/>
    </source>
</evidence>
<keyword evidence="3" id="KW-1185">Reference proteome</keyword>
<dbReference type="OrthoDB" id="786532at2"/>
<organism evidence="2 3">
    <name type="scientific">Segniliparus rugosus (strain ATCC BAA-974 / DSM 45345 / CCUG 50838 / CIP 108380 / JCM 13579 / CDC 945)</name>
    <dbReference type="NCBI Taxonomy" id="679197"/>
    <lineage>
        <taxon>Bacteria</taxon>
        <taxon>Bacillati</taxon>
        <taxon>Actinomycetota</taxon>
        <taxon>Actinomycetes</taxon>
        <taxon>Mycobacteriales</taxon>
        <taxon>Segniliparaceae</taxon>
        <taxon>Segniliparus</taxon>
    </lineage>
</organism>
<name>E5XQT8_SEGRC</name>
<keyword evidence="1" id="KW-0472">Membrane</keyword>
<dbReference type="InterPro" id="IPR009078">
    <property type="entry name" value="Ferritin-like_SF"/>
</dbReference>
<dbReference type="AlphaFoldDB" id="E5XQT8"/>
<reference evidence="2 3" key="1">
    <citation type="journal article" date="2011" name="Stand. Genomic Sci.">
        <title>High quality draft genome sequence of Segniliparus rugosus CDC 945(T)= (ATCC BAA-974(T)).</title>
        <authorList>
            <person name="Earl A.M."/>
            <person name="Desjardins C.A."/>
            <person name="Fitzgerald M.G."/>
            <person name="Arachchi H.M."/>
            <person name="Zeng Q."/>
            <person name="Mehta T."/>
            <person name="Griggs A."/>
            <person name="Birren B.W."/>
            <person name="Toney N.C."/>
            <person name="Carr J."/>
            <person name="Posey J."/>
            <person name="Butler W.R."/>
        </authorList>
    </citation>
    <scope>NUCLEOTIDE SEQUENCE [LARGE SCALE GENOMIC DNA]</scope>
    <source>
        <strain evidence="3">ATCC BAA-974 / DSM 45345 / CCUG 50838 / CIP 108380 / JCM 13579 / CDC 945</strain>
    </source>
</reference>
<dbReference type="InterPro" id="IPR025859">
    <property type="entry name" value="AurF/CmlI"/>
</dbReference>
<proteinExistence type="predicted"/>